<evidence type="ECO:0000256" key="2">
    <source>
        <dbReference type="ARBA" id="ARBA00010378"/>
    </source>
</evidence>
<dbReference type="InterPro" id="IPR011990">
    <property type="entry name" value="TPR-like_helical_dom_sf"/>
</dbReference>
<dbReference type="InterPro" id="IPR023835">
    <property type="entry name" value="T7SS_EccA"/>
</dbReference>
<dbReference type="PANTHER" id="PTHR43392:SF2">
    <property type="entry name" value="AAA-TYPE ATPASE FAMILY PROTEIN _ ANKYRIN REPEAT FAMILY PROTEIN"/>
    <property type="match status" value="1"/>
</dbReference>
<dbReference type="Pfam" id="PF00004">
    <property type="entry name" value="AAA"/>
    <property type="match status" value="1"/>
</dbReference>
<comment type="similarity">
    <text evidence="2">Belongs to the CbxX/CfxQ family.</text>
</comment>
<sequence>MSTDGEALELFVSSCAALGVEAYGRRQVADKRAARAGFEELTAAYPDQCDGWRGLAASGADGPQIIESAYRTLGTCGDLLSVADVAEDAVDFPFDTGMYVQLYAHGSDGVILACAAARVAAGDYAAARELIDDALLAAQPGHAGWLLGVVYYRAKRWQDVRRVLAPVSPHVEADPFLSQAVGVAHGLAEAYLGLWDQAFERLRAHSQGPIAAASAEALLGAGLCARALDRTELAASLLNEAYAVVGIAQDVQTTIGTALSDPQFGIQPTTAARIDARSDYWDPHTEPGERDFVHQLGAARRTELKAEAARELADFVGMADVKAQIARLESSVRADKQRQALGLPVRNKSLHLILQGPPGTGKTTIARVIAKLLCAAEALPSDTFVEVSRADLVDKVIGGSEAKIKAVIDRIVAAGGGVLFIDEAYALTDSGSDNDFGPLVIAELLRAMVNYSDKLMVIAAGYADKMQEFLDSNEGLPSRFARSITLPPYSVEELVEISIRKAAKGGSVLADSEPLRAAYAELSASTATDSSGRRRPALDVLGHARFSEKLIQSAEEVRDHRLNESGKLDNPTVEDLQTLTAEDVKAAVAEEIDLAEAQRHIGLSRGAAQAGGTR</sequence>
<dbReference type="Proteomes" id="UP001229081">
    <property type="component" value="Unassembled WGS sequence"/>
</dbReference>
<dbReference type="InterPro" id="IPR003959">
    <property type="entry name" value="ATPase_AAA_core"/>
</dbReference>
<name>A0AAJ1S7Z7_9MYCO</name>
<dbReference type="GO" id="GO:0016887">
    <property type="term" value="F:ATP hydrolysis activity"/>
    <property type="evidence" value="ECO:0007669"/>
    <property type="project" value="InterPro"/>
</dbReference>
<feature type="domain" description="AAA+ ATPase" evidence="6">
    <location>
        <begin position="348"/>
        <end position="490"/>
    </location>
</feature>
<protein>
    <submittedName>
        <fullName evidence="7">Type VII secretion AAA-ATPase EccA</fullName>
    </submittedName>
</protein>
<dbReference type="SMART" id="SM00382">
    <property type="entry name" value="AAA"/>
    <property type="match status" value="1"/>
</dbReference>
<comment type="caution">
    <text evidence="7">The sequence shown here is derived from an EMBL/GenBank/DDBJ whole genome shotgun (WGS) entry which is preliminary data.</text>
</comment>
<dbReference type="NCBIfam" id="TIGR03922">
    <property type="entry name" value="T7SS_EccA"/>
    <property type="match status" value="1"/>
</dbReference>
<keyword evidence="4" id="KW-0547">Nucleotide-binding</keyword>
<evidence type="ECO:0000256" key="5">
    <source>
        <dbReference type="ARBA" id="ARBA00022840"/>
    </source>
</evidence>
<reference evidence="7" key="1">
    <citation type="submission" date="2023-06" db="EMBL/GenBank/DDBJ databases">
        <title>Identification of two novel mycobacterium reveal diversities and complexities of Mycobacterium gordonae clade.</title>
        <authorList>
            <person name="Matsumoto Y."/>
            <person name="Nakamura S."/>
            <person name="Motooka D."/>
            <person name="Fukushima K."/>
        </authorList>
    </citation>
    <scope>NUCLEOTIDE SEQUENCE</scope>
    <source>
        <strain evidence="7">TY812</strain>
    </source>
</reference>
<keyword evidence="3" id="KW-0963">Cytoplasm</keyword>
<keyword evidence="5" id="KW-0067">ATP-binding</keyword>
<dbReference type="Gene3D" id="1.25.40.10">
    <property type="entry name" value="Tetratricopeptide repeat domain"/>
    <property type="match status" value="1"/>
</dbReference>
<dbReference type="CDD" id="cd00009">
    <property type="entry name" value="AAA"/>
    <property type="match status" value="1"/>
</dbReference>
<dbReference type="PANTHER" id="PTHR43392">
    <property type="entry name" value="AAA-TYPE ATPASE FAMILY PROTEIN / ANKYRIN REPEAT FAMILY PROTEIN"/>
    <property type="match status" value="1"/>
</dbReference>
<dbReference type="GO" id="GO:0005524">
    <property type="term" value="F:ATP binding"/>
    <property type="evidence" value="ECO:0007669"/>
    <property type="project" value="UniProtKB-KW"/>
</dbReference>
<evidence type="ECO:0000256" key="3">
    <source>
        <dbReference type="ARBA" id="ARBA00022490"/>
    </source>
</evidence>
<dbReference type="Pfam" id="PF21545">
    <property type="entry name" value="T7SS_EccA1_N"/>
    <property type="match status" value="1"/>
</dbReference>
<dbReference type="Gene3D" id="3.40.50.300">
    <property type="entry name" value="P-loop containing nucleotide triphosphate hydrolases"/>
    <property type="match status" value="1"/>
</dbReference>
<dbReference type="FunFam" id="3.40.50.300:FF:000216">
    <property type="entry name" value="Type VII secretion ATPase EccA"/>
    <property type="match status" value="1"/>
</dbReference>
<proteinExistence type="inferred from homology"/>
<dbReference type="Gene3D" id="1.10.8.60">
    <property type="match status" value="1"/>
</dbReference>
<accession>A0AAJ1S7Z7</accession>
<dbReference type="InterPro" id="IPR050773">
    <property type="entry name" value="CbxX/CfxQ_RuBisCO_ESX"/>
</dbReference>
<dbReference type="RefSeq" id="WP_133437129.1">
    <property type="nucleotide sequence ID" value="NZ_JAUFSA010000004.1"/>
</dbReference>
<dbReference type="GO" id="GO:0005737">
    <property type="term" value="C:cytoplasm"/>
    <property type="evidence" value="ECO:0007669"/>
    <property type="project" value="UniProtKB-SubCell"/>
</dbReference>
<evidence type="ECO:0000256" key="4">
    <source>
        <dbReference type="ARBA" id="ARBA00022741"/>
    </source>
</evidence>
<organism evidence="7 8">
    <name type="scientific">Mycobacterium paragordonae</name>
    <dbReference type="NCBI Taxonomy" id="1389713"/>
    <lineage>
        <taxon>Bacteria</taxon>
        <taxon>Bacillati</taxon>
        <taxon>Actinomycetota</taxon>
        <taxon>Actinomycetes</taxon>
        <taxon>Mycobacteriales</taxon>
        <taxon>Mycobacteriaceae</taxon>
        <taxon>Mycobacterium</taxon>
    </lineage>
</organism>
<evidence type="ECO:0000313" key="8">
    <source>
        <dbReference type="Proteomes" id="UP001229081"/>
    </source>
</evidence>
<dbReference type="PRINTS" id="PR00819">
    <property type="entry name" value="CBXCFQXSUPER"/>
</dbReference>
<dbReference type="AlphaFoldDB" id="A0AAJ1S7Z7"/>
<dbReference type="EMBL" id="JAUFSA010000004">
    <property type="protein sequence ID" value="MDP7739241.1"/>
    <property type="molecule type" value="Genomic_DNA"/>
</dbReference>
<comment type="subcellular location">
    <subcellularLocation>
        <location evidence="1">Cytoplasm</location>
    </subcellularLocation>
</comment>
<dbReference type="InterPro" id="IPR049078">
    <property type="entry name" value="T7SS_EccA1-like_N"/>
</dbReference>
<evidence type="ECO:0000256" key="1">
    <source>
        <dbReference type="ARBA" id="ARBA00004496"/>
    </source>
</evidence>
<dbReference type="InterPro" id="IPR003593">
    <property type="entry name" value="AAA+_ATPase"/>
</dbReference>
<evidence type="ECO:0000259" key="6">
    <source>
        <dbReference type="SMART" id="SM00382"/>
    </source>
</evidence>
<dbReference type="InterPro" id="IPR000641">
    <property type="entry name" value="CbxX/CfxQ"/>
</dbReference>
<evidence type="ECO:0000313" key="7">
    <source>
        <dbReference type="EMBL" id="MDP7739241.1"/>
    </source>
</evidence>
<gene>
    <name evidence="7" type="primary">eccA</name>
    <name evidence="7" type="ORF">QXL92_31400</name>
</gene>
<dbReference type="InterPro" id="IPR027417">
    <property type="entry name" value="P-loop_NTPase"/>
</dbReference>
<dbReference type="SUPFAM" id="SSF52540">
    <property type="entry name" value="P-loop containing nucleoside triphosphate hydrolases"/>
    <property type="match status" value="1"/>
</dbReference>